<feature type="compositionally biased region" description="Polar residues" evidence="1">
    <location>
        <begin position="209"/>
        <end position="226"/>
    </location>
</feature>
<dbReference type="OrthoDB" id="4450707at2759"/>
<dbReference type="EMBL" id="ML739058">
    <property type="protein sequence ID" value="KAE8355110.1"/>
    <property type="molecule type" value="Genomic_DNA"/>
</dbReference>
<proteinExistence type="predicted"/>
<feature type="compositionally biased region" description="Low complexity" evidence="1">
    <location>
        <begin position="245"/>
        <end position="259"/>
    </location>
</feature>
<feature type="region of interest" description="Disordered" evidence="1">
    <location>
        <begin position="242"/>
        <end position="278"/>
    </location>
</feature>
<accession>A0A5N6ZG59</accession>
<feature type="region of interest" description="Disordered" evidence="1">
    <location>
        <begin position="1"/>
        <end position="29"/>
    </location>
</feature>
<feature type="compositionally biased region" description="Basic and acidic residues" evidence="1">
    <location>
        <begin position="176"/>
        <end position="197"/>
    </location>
</feature>
<evidence type="ECO:0000256" key="1">
    <source>
        <dbReference type="SAM" id="MobiDB-lite"/>
    </source>
</evidence>
<sequence length="383" mass="43298">MTDQRESSLSSLPSDCSEEERKPVVSPVTELQTTTGLLVANPQPLFGPDRSLPQHLVDLLEEWHKTNGTKHPPCTNRPRSTLEWKTFDRQGNHVDLSSFAIQQPARYNILVLHPIEGPEKLVGYYFANGSKYGYYLQGWMGIHNGWEPTSSAVRKYAAKLDDIQYEPQAWSDFEDRVKQSTENHQSIDDASRPETRVLRTATKRRSLPGTLQVQRPETRSQRTSLPEWSAASYSHMIADMRETASSSSGFESSGSSENDSSSDSEDETAFKRRRLTEPSAASNEDSKVIFKLVSYKSGAIRCFPLEECKTGKELFDKAQNFFRLFDRKAEVKILSCQITSQSEQQYVFEGSEGEFSLLVKRVKSLIDTDEVFTIEVGHVLGHP</sequence>
<name>A0A5N6ZG59_9EURO</name>
<feature type="region of interest" description="Disordered" evidence="1">
    <location>
        <begin position="176"/>
        <end position="227"/>
    </location>
</feature>
<gene>
    <name evidence="2" type="ORF">BDV28DRAFT_146401</name>
</gene>
<keyword evidence="3" id="KW-1185">Reference proteome</keyword>
<protein>
    <submittedName>
        <fullName evidence="2">Uncharacterized protein</fullName>
    </submittedName>
</protein>
<evidence type="ECO:0000313" key="2">
    <source>
        <dbReference type="EMBL" id="KAE8355110.1"/>
    </source>
</evidence>
<organism evidence="2 3">
    <name type="scientific">Aspergillus coremiiformis</name>
    <dbReference type="NCBI Taxonomy" id="138285"/>
    <lineage>
        <taxon>Eukaryota</taxon>
        <taxon>Fungi</taxon>
        <taxon>Dikarya</taxon>
        <taxon>Ascomycota</taxon>
        <taxon>Pezizomycotina</taxon>
        <taxon>Eurotiomycetes</taxon>
        <taxon>Eurotiomycetidae</taxon>
        <taxon>Eurotiales</taxon>
        <taxon>Aspergillaceae</taxon>
        <taxon>Aspergillus</taxon>
        <taxon>Aspergillus subgen. Circumdati</taxon>
    </lineage>
</organism>
<evidence type="ECO:0000313" key="3">
    <source>
        <dbReference type="Proteomes" id="UP000327118"/>
    </source>
</evidence>
<reference evidence="3" key="1">
    <citation type="submission" date="2019-04" db="EMBL/GenBank/DDBJ databases">
        <title>Friends and foes A comparative genomics studyof 23 Aspergillus species from section Flavi.</title>
        <authorList>
            <consortium name="DOE Joint Genome Institute"/>
            <person name="Kjaerbolling I."/>
            <person name="Vesth T."/>
            <person name="Frisvad J.C."/>
            <person name="Nybo J.L."/>
            <person name="Theobald S."/>
            <person name="Kildgaard S."/>
            <person name="Isbrandt T."/>
            <person name="Kuo A."/>
            <person name="Sato A."/>
            <person name="Lyhne E.K."/>
            <person name="Kogle M.E."/>
            <person name="Wiebenga A."/>
            <person name="Kun R.S."/>
            <person name="Lubbers R.J."/>
            <person name="Makela M.R."/>
            <person name="Barry K."/>
            <person name="Chovatia M."/>
            <person name="Clum A."/>
            <person name="Daum C."/>
            <person name="Haridas S."/>
            <person name="He G."/>
            <person name="LaButti K."/>
            <person name="Lipzen A."/>
            <person name="Mondo S."/>
            <person name="Riley R."/>
            <person name="Salamov A."/>
            <person name="Simmons B.A."/>
            <person name="Magnuson J.K."/>
            <person name="Henrissat B."/>
            <person name="Mortensen U.H."/>
            <person name="Larsen T.O."/>
            <person name="Devries R.P."/>
            <person name="Grigoriev I.V."/>
            <person name="Machida M."/>
            <person name="Baker S.E."/>
            <person name="Andersen M.R."/>
        </authorList>
    </citation>
    <scope>NUCLEOTIDE SEQUENCE [LARGE SCALE GENOMIC DNA]</scope>
    <source>
        <strain evidence="3">CBS 553.77</strain>
    </source>
</reference>
<dbReference type="Proteomes" id="UP000327118">
    <property type="component" value="Unassembled WGS sequence"/>
</dbReference>
<dbReference type="AlphaFoldDB" id="A0A5N6ZG59"/>